<dbReference type="SUPFAM" id="SSF56672">
    <property type="entry name" value="DNA/RNA polymerases"/>
    <property type="match status" value="1"/>
</dbReference>
<sequence length="122" mass="14442">MARDVLQLYLAVFEPTLSSILIREEEKVQSPVYYVSRVKRGAEARYPLTENLVFYLIVAVRKLKPYFEAHPVEVITDKPLRQILENPSRSGRIVKWEIELSKFDLRYNPHQASRPRPWLTSW</sequence>
<keyword evidence="5" id="KW-0378">Hydrolase</keyword>
<evidence type="ECO:0000256" key="5">
    <source>
        <dbReference type="ARBA" id="ARBA00022801"/>
    </source>
</evidence>
<gene>
    <name evidence="8" type="ORF">LIER_28872</name>
</gene>
<proteinExistence type="predicted"/>
<evidence type="ECO:0000259" key="7">
    <source>
        <dbReference type="Pfam" id="PF17917"/>
    </source>
</evidence>
<dbReference type="InterPro" id="IPR043502">
    <property type="entry name" value="DNA/RNA_pol_sf"/>
</dbReference>
<evidence type="ECO:0000256" key="1">
    <source>
        <dbReference type="ARBA" id="ARBA00022679"/>
    </source>
</evidence>
<organism evidence="8 9">
    <name type="scientific">Lithospermum erythrorhizon</name>
    <name type="common">Purple gromwell</name>
    <name type="synonym">Lithospermum officinale var. erythrorhizon</name>
    <dbReference type="NCBI Taxonomy" id="34254"/>
    <lineage>
        <taxon>Eukaryota</taxon>
        <taxon>Viridiplantae</taxon>
        <taxon>Streptophyta</taxon>
        <taxon>Embryophyta</taxon>
        <taxon>Tracheophyta</taxon>
        <taxon>Spermatophyta</taxon>
        <taxon>Magnoliopsida</taxon>
        <taxon>eudicotyledons</taxon>
        <taxon>Gunneridae</taxon>
        <taxon>Pentapetalae</taxon>
        <taxon>asterids</taxon>
        <taxon>lamiids</taxon>
        <taxon>Boraginales</taxon>
        <taxon>Boraginaceae</taxon>
        <taxon>Boraginoideae</taxon>
        <taxon>Lithospermeae</taxon>
        <taxon>Lithospermum</taxon>
    </lineage>
</organism>
<reference evidence="8 9" key="1">
    <citation type="submission" date="2024-01" db="EMBL/GenBank/DDBJ databases">
        <title>The complete chloroplast genome sequence of Lithospermum erythrorhizon: insights into the phylogenetic relationship among Boraginaceae species and the maternal lineages of purple gromwells.</title>
        <authorList>
            <person name="Okada T."/>
            <person name="Watanabe K."/>
        </authorList>
    </citation>
    <scope>NUCLEOTIDE SEQUENCE [LARGE SCALE GENOMIC DNA]</scope>
</reference>
<keyword evidence="9" id="KW-1185">Reference proteome</keyword>
<evidence type="ECO:0000256" key="4">
    <source>
        <dbReference type="ARBA" id="ARBA00022759"/>
    </source>
</evidence>
<comment type="caution">
    <text evidence="8">The sequence shown here is derived from an EMBL/GenBank/DDBJ whole genome shotgun (WGS) entry which is preliminary data.</text>
</comment>
<dbReference type="EMBL" id="BAABME010009767">
    <property type="protein sequence ID" value="GAA0175758.1"/>
    <property type="molecule type" value="Genomic_DNA"/>
</dbReference>
<dbReference type="AlphaFoldDB" id="A0AAV3RLG6"/>
<dbReference type="PANTHER" id="PTHR48475:SF2">
    <property type="entry name" value="RIBONUCLEASE H"/>
    <property type="match status" value="1"/>
</dbReference>
<dbReference type="InterPro" id="IPR041373">
    <property type="entry name" value="RT_RNaseH"/>
</dbReference>
<evidence type="ECO:0000256" key="2">
    <source>
        <dbReference type="ARBA" id="ARBA00022695"/>
    </source>
</evidence>
<keyword evidence="6" id="KW-0695">RNA-directed DNA polymerase</keyword>
<feature type="domain" description="Reverse transcriptase RNase H-like" evidence="7">
    <location>
        <begin position="16"/>
        <end position="103"/>
    </location>
</feature>
<evidence type="ECO:0000313" key="9">
    <source>
        <dbReference type="Proteomes" id="UP001454036"/>
    </source>
</evidence>
<dbReference type="Pfam" id="PF17917">
    <property type="entry name" value="RT_RNaseH"/>
    <property type="match status" value="1"/>
</dbReference>
<protein>
    <recommendedName>
        <fullName evidence="7">Reverse transcriptase RNase H-like domain-containing protein</fullName>
    </recommendedName>
</protein>
<keyword evidence="1" id="KW-0808">Transferase</keyword>
<evidence type="ECO:0000256" key="3">
    <source>
        <dbReference type="ARBA" id="ARBA00022722"/>
    </source>
</evidence>
<evidence type="ECO:0000313" key="8">
    <source>
        <dbReference type="EMBL" id="GAA0175758.1"/>
    </source>
</evidence>
<accession>A0AAV3RLG6</accession>
<name>A0AAV3RLG6_LITER</name>
<keyword evidence="4" id="KW-0255">Endonuclease</keyword>
<dbReference type="GO" id="GO:0016787">
    <property type="term" value="F:hydrolase activity"/>
    <property type="evidence" value="ECO:0007669"/>
    <property type="project" value="UniProtKB-KW"/>
</dbReference>
<dbReference type="PANTHER" id="PTHR48475">
    <property type="entry name" value="RIBONUCLEASE H"/>
    <property type="match status" value="1"/>
</dbReference>
<evidence type="ECO:0000256" key="6">
    <source>
        <dbReference type="ARBA" id="ARBA00022918"/>
    </source>
</evidence>
<keyword evidence="2" id="KW-0548">Nucleotidyltransferase</keyword>
<dbReference type="GO" id="GO:0003964">
    <property type="term" value="F:RNA-directed DNA polymerase activity"/>
    <property type="evidence" value="ECO:0007669"/>
    <property type="project" value="UniProtKB-KW"/>
</dbReference>
<dbReference type="Proteomes" id="UP001454036">
    <property type="component" value="Unassembled WGS sequence"/>
</dbReference>
<keyword evidence="3" id="KW-0540">Nuclease</keyword>
<dbReference type="GO" id="GO:0004519">
    <property type="term" value="F:endonuclease activity"/>
    <property type="evidence" value="ECO:0007669"/>
    <property type="project" value="UniProtKB-KW"/>
</dbReference>